<protein>
    <submittedName>
        <fullName evidence="1">Uncharacterized protein</fullName>
    </submittedName>
</protein>
<proteinExistence type="predicted"/>
<organism evidence="1">
    <name type="scientific">marine sediment metagenome</name>
    <dbReference type="NCBI Taxonomy" id="412755"/>
    <lineage>
        <taxon>unclassified sequences</taxon>
        <taxon>metagenomes</taxon>
        <taxon>ecological metagenomes</taxon>
    </lineage>
</organism>
<reference evidence="1" key="1">
    <citation type="journal article" date="2015" name="Nature">
        <title>Complex archaea that bridge the gap between prokaryotes and eukaryotes.</title>
        <authorList>
            <person name="Spang A."/>
            <person name="Saw J.H."/>
            <person name="Jorgensen S.L."/>
            <person name="Zaremba-Niedzwiedzka K."/>
            <person name="Martijn J."/>
            <person name="Lind A.E."/>
            <person name="van Eijk R."/>
            <person name="Schleper C."/>
            <person name="Guy L."/>
            <person name="Ettema T.J."/>
        </authorList>
    </citation>
    <scope>NUCLEOTIDE SEQUENCE</scope>
</reference>
<name>A0A0F9HET4_9ZZZZ</name>
<comment type="caution">
    <text evidence="1">The sequence shown here is derived from an EMBL/GenBank/DDBJ whole genome shotgun (WGS) entry which is preliminary data.</text>
</comment>
<dbReference type="AlphaFoldDB" id="A0A0F9HET4"/>
<accession>A0A0F9HET4</accession>
<dbReference type="EMBL" id="LAZR01015338">
    <property type="protein sequence ID" value="KKM13627.1"/>
    <property type="molecule type" value="Genomic_DNA"/>
</dbReference>
<sequence length="196" mass="22141">MVDVITNSSTVIYTYQDSVKEAKELVQEVLSLSGIPDMTPDDVFYYGVFCDDDIYCDCVSDHISDNDEWACSECDKEYDEQKSFCSKCGSKVVNNAEVDVFIEQHRKIWTISFAHDSDEGKAQRQAEDEWMNDLKLSIVKGEADKPEWMTKAEEDEYGYNGASTTLYLLPKEERFNGLGEKISKLLGSVGAEEGSE</sequence>
<evidence type="ECO:0000313" key="1">
    <source>
        <dbReference type="EMBL" id="KKM13627.1"/>
    </source>
</evidence>
<gene>
    <name evidence="1" type="ORF">LCGC14_1714350</name>
</gene>